<evidence type="ECO:0000313" key="2">
    <source>
        <dbReference type="Proteomes" id="UP001056120"/>
    </source>
</evidence>
<dbReference type="EMBL" id="CM042040">
    <property type="protein sequence ID" value="KAI3717933.1"/>
    <property type="molecule type" value="Genomic_DNA"/>
</dbReference>
<organism evidence="1 2">
    <name type="scientific">Smallanthus sonchifolius</name>
    <dbReference type="NCBI Taxonomy" id="185202"/>
    <lineage>
        <taxon>Eukaryota</taxon>
        <taxon>Viridiplantae</taxon>
        <taxon>Streptophyta</taxon>
        <taxon>Embryophyta</taxon>
        <taxon>Tracheophyta</taxon>
        <taxon>Spermatophyta</taxon>
        <taxon>Magnoliopsida</taxon>
        <taxon>eudicotyledons</taxon>
        <taxon>Gunneridae</taxon>
        <taxon>Pentapetalae</taxon>
        <taxon>asterids</taxon>
        <taxon>campanulids</taxon>
        <taxon>Asterales</taxon>
        <taxon>Asteraceae</taxon>
        <taxon>Asteroideae</taxon>
        <taxon>Heliantheae alliance</taxon>
        <taxon>Millerieae</taxon>
        <taxon>Smallanthus</taxon>
    </lineage>
</organism>
<proteinExistence type="predicted"/>
<gene>
    <name evidence="1" type="ORF">L1987_69869</name>
</gene>
<sequence length="93" mass="11028">MSIHKPRVQWVPYPPRRTLEIIRHANGCVIWILHSHYATLKVYLLFVLQEYLNSYSPMLVATTREYMVEVQKSTYSWLSSFVVGFGGFYLYVH</sequence>
<accession>A0ACB9B8L7</accession>
<name>A0ACB9B8L7_9ASTR</name>
<protein>
    <submittedName>
        <fullName evidence="1">Uncharacterized protein</fullName>
    </submittedName>
</protein>
<evidence type="ECO:0000313" key="1">
    <source>
        <dbReference type="EMBL" id="KAI3717933.1"/>
    </source>
</evidence>
<comment type="caution">
    <text evidence="1">The sequence shown here is derived from an EMBL/GenBank/DDBJ whole genome shotgun (WGS) entry which is preliminary data.</text>
</comment>
<reference evidence="1 2" key="2">
    <citation type="journal article" date="2022" name="Mol. Ecol. Resour.">
        <title>The genomes of chicory, endive, great burdock and yacon provide insights into Asteraceae paleo-polyploidization history and plant inulin production.</title>
        <authorList>
            <person name="Fan W."/>
            <person name="Wang S."/>
            <person name="Wang H."/>
            <person name="Wang A."/>
            <person name="Jiang F."/>
            <person name="Liu H."/>
            <person name="Zhao H."/>
            <person name="Xu D."/>
            <person name="Zhang Y."/>
        </authorList>
    </citation>
    <scope>NUCLEOTIDE SEQUENCE [LARGE SCALE GENOMIC DNA]</scope>
    <source>
        <strain evidence="2">cv. Yunnan</strain>
        <tissue evidence="1">Leaves</tissue>
    </source>
</reference>
<keyword evidence="2" id="KW-1185">Reference proteome</keyword>
<reference evidence="2" key="1">
    <citation type="journal article" date="2022" name="Mol. Ecol. Resour.">
        <title>The genomes of chicory, endive, great burdock and yacon provide insights into Asteraceae palaeo-polyploidization history and plant inulin production.</title>
        <authorList>
            <person name="Fan W."/>
            <person name="Wang S."/>
            <person name="Wang H."/>
            <person name="Wang A."/>
            <person name="Jiang F."/>
            <person name="Liu H."/>
            <person name="Zhao H."/>
            <person name="Xu D."/>
            <person name="Zhang Y."/>
        </authorList>
    </citation>
    <scope>NUCLEOTIDE SEQUENCE [LARGE SCALE GENOMIC DNA]</scope>
    <source>
        <strain evidence="2">cv. Yunnan</strain>
    </source>
</reference>
<dbReference type="Proteomes" id="UP001056120">
    <property type="component" value="Linkage Group LG23"/>
</dbReference>